<keyword evidence="2" id="KW-1185">Reference proteome</keyword>
<evidence type="ECO:0000313" key="2">
    <source>
        <dbReference type="Proteomes" id="UP000258127"/>
    </source>
</evidence>
<sequence length="252" mass="28930">MDSLKFEPLISFTARCQWQLDEAPMHPGQWNEDSDLLRPFWVEFDDWNGNDGWLITSTDYSEEMIQSFLIDQLLGPQARQRRFCDSFWFGVYRHATGFFYEVRPAYEGDNVDSWPLLDYWLNVSRNGYLGFYTARSPAGKCVTEQARLEVRDPFGVRAGMTLPIDPPFEIATPLYTLTCSRGTPLWHVPELDPADLEAGDVLTNLTLHSPWGRRVRRVAEDVAYLNDHQGTSGRFSLVIQNPCVPPHPKPKA</sequence>
<dbReference type="Proteomes" id="UP000258127">
    <property type="component" value="Chromosome"/>
</dbReference>
<organism evidence="1 2">
    <name type="scientific">Pseudomonas parafulva</name>
    <dbReference type="NCBI Taxonomy" id="157782"/>
    <lineage>
        <taxon>Bacteria</taxon>
        <taxon>Pseudomonadati</taxon>
        <taxon>Pseudomonadota</taxon>
        <taxon>Gammaproteobacteria</taxon>
        <taxon>Pseudomonadales</taxon>
        <taxon>Pseudomonadaceae</taxon>
        <taxon>Pseudomonas</taxon>
    </lineage>
</organism>
<proteinExistence type="predicted"/>
<gene>
    <name evidence="1" type="ORF">DZC75_07725</name>
</gene>
<dbReference type="EMBL" id="CP031641">
    <property type="protein sequence ID" value="AXO87899.1"/>
    <property type="molecule type" value="Genomic_DNA"/>
</dbReference>
<protein>
    <submittedName>
        <fullName evidence="1">Uncharacterized protein</fullName>
    </submittedName>
</protein>
<dbReference type="RefSeq" id="WP_116887931.1">
    <property type="nucleotide sequence ID" value="NZ_CP031641.1"/>
</dbReference>
<dbReference type="AlphaFoldDB" id="A0AAI8PAR6"/>
<evidence type="ECO:0000313" key="1">
    <source>
        <dbReference type="EMBL" id="AXO87899.1"/>
    </source>
</evidence>
<accession>A0AAI8PAR6</accession>
<reference evidence="1 2" key="1">
    <citation type="submission" date="2018-08" db="EMBL/GenBank/DDBJ databases">
        <authorList>
            <person name="Lee Y."/>
            <person name="Kakembo D."/>
        </authorList>
    </citation>
    <scope>NUCLEOTIDE SEQUENCE [LARGE SCALE GENOMIC DNA]</scope>
    <source>
        <strain evidence="1 2">JBCS1880</strain>
    </source>
</reference>
<name>A0AAI8PAR6_9PSED</name>